<protein>
    <recommendedName>
        <fullName evidence="5">Chitin-binding type-1 domain-containing protein</fullName>
    </recommendedName>
</protein>
<evidence type="ECO:0000313" key="3">
    <source>
        <dbReference type="EMBL" id="KAF2151071.1"/>
    </source>
</evidence>
<dbReference type="EMBL" id="ML996088">
    <property type="protein sequence ID" value="KAF2151071.1"/>
    <property type="molecule type" value="Genomic_DNA"/>
</dbReference>
<feature type="chain" id="PRO_5040265305" description="Chitin-binding type-1 domain-containing protein" evidence="2">
    <location>
        <begin position="27"/>
        <end position="215"/>
    </location>
</feature>
<dbReference type="OrthoDB" id="2426396at2759"/>
<proteinExistence type="predicted"/>
<keyword evidence="1" id="KW-0812">Transmembrane</keyword>
<reference evidence="3" key="1">
    <citation type="journal article" date="2020" name="Stud. Mycol.">
        <title>101 Dothideomycetes genomes: a test case for predicting lifestyles and emergence of pathogens.</title>
        <authorList>
            <person name="Haridas S."/>
            <person name="Albert R."/>
            <person name="Binder M."/>
            <person name="Bloem J."/>
            <person name="Labutti K."/>
            <person name="Salamov A."/>
            <person name="Andreopoulos B."/>
            <person name="Baker S."/>
            <person name="Barry K."/>
            <person name="Bills G."/>
            <person name="Bluhm B."/>
            <person name="Cannon C."/>
            <person name="Castanera R."/>
            <person name="Culley D."/>
            <person name="Daum C."/>
            <person name="Ezra D."/>
            <person name="Gonzalez J."/>
            <person name="Henrissat B."/>
            <person name="Kuo A."/>
            <person name="Liang C."/>
            <person name="Lipzen A."/>
            <person name="Lutzoni F."/>
            <person name="Magnuson J."/>
            <person name="Mondo S."/>
            <person name="Nolan M."/>
            <person name="Ohm R."/>
            <person name="Pangilinan J."/>
            <person name="Park H.-J."/>
            <person name="Ramirez L."/>
            <person name="Alfaro M."/>
            <person name="Sun H."/>
            <person name="Tritt A."/>
            <person name="Yoshinaga Y."/>
            <person name="Zwiers L.-H."/>
            <person name="Turgeon B."/>
            <person name="Goodwin S."/>
            <person name="Spatafora J."/>
            <person name="Crous P."/>
            <person name="Grigoriev I."/>
        </authorList>
    </citation>
    <scope>NUCLEOTIDE SEQUENCE</scope>
    <source>
        <strain evidence="3">CBS 260.36</strain>
    </source>
</reference>
<keyword evidence="4" id="KW-1185">Reference proteome</keyword>
<dbReference type="Proteomes" id="UP000799439">
    <property type="component" value="Unassembled WGS sequence"/>
</dbReference>
<comment type="caution">
    <text evidence="3">The sequence shown here is derived from an EMBL/GenBank/DDBJ whole genome shotgun (WGS) entry which is preliminary data.</text>
</comment>
<feature type="transmembrane region" description="Helical" evidence="1">
    <location>
        <begin position="193"/>
        <end position="214"/>
    </location>
</feature>
<evidence type="ECO:0000256" key="1">
    <source>
        <dbReference type="SAM" id="Phobius"/>
    </source>
</evidence>
<sequence>MTTILRSSLVWASLSLVLFVVPPATAQNAWYCVATPLQPATPVQCPTWAEISCSSIGASGFCCPSGTYCGWANGQVGCCTNGQSCSGQIAGGGQWQPSSTTTTTWYQPPPPPPQPTPCVVCAGQQTTVYVQPSTVTVQPSTVTVQPGYIPGKQTTTVINGFCSTQTAHGPGLPTTARGGCGTILVVASAPRVAIGQGMTTLGVGFVAIMLAILLS</sequence>
<evidence type="ECO:0000256" key="2">
    <source>
        <dbReference type="SAM" id="SignalP"/>
    </source>
</evidence>
<name>A0A9P4IYM1_9PEZI</name>
<dbReference type="AlphaFoldDB" id="A0A9P4IYM1"/>
<evidence type="ECO:0000313" key="4">
    <source>
        <dbReference type="Proteomes" id="UP000799439"/>
    </source>
</evidence>
<gene>
    <name evidence="3" type="ORF">K461DRAFT_269359</name>
</gene>
<keyword evidence="1" id="KW-1133">Transmembrane helix</keyword>
<organism evidence="3 4">
    <name type="scientific">Myriangium duriaei CBS 260.36</name>
    <dbReference type="NCBI Taxonomy" id="1168546"/>
    <lineage>
        <taxon>Eukaryota</taxon>
        <taxon>Fungi</taxon>
        <taxon>Dikarya</taxon>
        <taxon>Ascomycota</taxon>
        <taxon>Pezizomycotina</taxon>
        <taxon>Dothideomycetes</taxon>
        <taxon>Dothideomycetidae</taxon>
        <taxon>Myriangiales</taxon>
        <taxon>Myriangiaceae</taxon>
        <taxon>Myriangium</taxon>
    </lineage>
</organism>
<feature type="signal peptide" evidence="2">
    <location>
        <begin position="1"/>
        <end position="26"/>
    </location>
</feature>
<keyword evidence="2" id="KW-0732">Signal</keyword>
<evidence type="ECO:0008006" key="5">
    <source>
        <dbReference type="Google" id="ProtNLM"/>
    </source>
</evidence>
<accession>A0A9P4IYM1</accession>
<keyword evidence="1" id="KW-0472">Membrane</keyword>